<feature type="non-terminal residue" evidence="2">
    <location>
        <position position="1"/>
    </location>
</feature>
<evidence type="ECO:0000256" key="1">
    <source>
        <dbReference type="SAM" id="MobiDB-lite"/>
    </source>
</evidence>
<feature type="compositionally biased region" description="Basic residues" evidence="1">
    <location>
        <begin position="22"/>
        <end position="36"/>
    </location>
</feature>
<proteinExistence type="predicted"/>
<keyword evidence="2" id="KW-0456">Lyase</keyword>
<dbReference type="EMBL" id="CADCTV010001017">
    <property type="protein sequence ID" value="CAA9374037.1"/>
    <property type="molecule type" value="Genomic_DNA"/>
</dbReference>
<feature type="region of interest" description="Disordered" evidence="1">
    <location>
        <begin position="1"/>
        <end position="57"/>
    </location>
</feature>
<sequence length="57" mass="6237">DRRGARGGRLQPLRSAQAPGAARRRAGRGARARRAARQPPDGRLRPPHRIPAHLGEM</sequence>
<evidence type="ECO:0000313" key="2">
    <source>
        <dbReference type="EMBL" id="CAA9374037.1"/>
    </source>
</evidence>
<feature type="non-terminal residue" evidence="2">
    <location>
        <position position="57"/>
    </location>
</feature>
<organism evidence="2">
    <name type="scientific">uncultured Gemmatimonadota bacterium</name>
    <dbReference type="NCBI Taxonomy" id="203437"/>
    <lineage>
        <taxon>Bacteria</taxon>
        <taxon>Pseudomonadati</taxon>
        <taxon>Gemmatimonadota</taxon>
        <taxon>environmental samples</taxon>
    </lineage>
</organism>
<dbReference type="EC" id="4.1.99.18" evidence="2"/>
<accession>A0A6J4N059</accession>
<dbReference type="AlphaFoldDB" id="A0A6J4N059"/>
<dbReference type="GO" id="GO:0016829">
    <property type="term" value="F:lyase activity"/>
    <property type="evidence" value="ECO:0007669"/>
    <property type="project" value="UniProtKB-KW"/>
</dbReference>
<reference evidence="2" key="1">
    <citation type="submission" date="2020-02" db="EMBL/GenBank/DDBJ databases">
        <authorList>
            <person name="Meier V. D."/>
        </authorList>
    </citation>
    <scope>NUCLEOTIDE SEQUENCE</scope>
    <source>
        <strain evidence="2">AVDCRST_MAG89</strain>
    </source>
</reference>
<gene>
    <name evidence="2" type="ORF">AVDCRST_MAG89-4840</name>
</gene>
<name>A0A6J4N059_9BACT</name>
<protein>
    <submittedName>
        <fullName evidence="2">Cyclic pyranopterin phosphate synthase (MoaA)</fullName>
        <ecNumber evidence="2">4.1.99.18</ecNumber>
    </submittedName>
</protein>